<evidence type="ECO:0000256" key="6">
    <source>
        <dbReference type="ARBA" id="ARBA00022806"/>
    </source>
</evidence>
<dbReference type="GO" id="GO:0043138">
    <property type="term" value="F:3'-5' DNA helicase activity"/>
    <property type="evidence" value="ECO:0007669"/>
    <property type="project" value="UniProtKB-EC"/>
</dbReference>
<keyword evidence="5 15" id="KW-0378">Hydrolase</keyword>
<keyword evidence="4" id="KW-0227">DNA damage</keyword>
<evidence type="ECO:0000256" key="10">
    <source>
        <dbReference type="ARBA" id="ARBA00023204"/>
    </source>
</evidence>
<dbReference type="PANTHER" id="PTHR11070">
    <property type="entry name" value="UVRD / RECB / PCRA DNA HELICASE FAMILY MEMBER"/>
    <property type="match status" value="1"/>
</dbReference>
<dbReference type="Pfam" id="PF12705">
    <property type="entry name" value="PDDEXK_1"/>
    <property type="match status" value="1"/>
</dbReference>
<evidence type="ECO:0000256" key="8">
    <source>
        <dbReference type="ARBA" id="ARBA00022840"/>
    </source>
</evidence>
<evidence type="ECO:0000256" key="14">
    <source>
        <dbReference type="ARBA" id="ARBA00048988"/>
    </source>
</evidence>
<evidence type="ECO:0000256" key="4">
    <source>
        <dbReference type="ARBA" id="ARBA00022763"/>
    </source>
</evidence>
<reference evidence="18" key="1">
    <citation type="submission" date="2020-08" db="EMBL/GenBank/DDBJ databases">
        <title>Sequencing the genomes of 1000 actinobacteria strains.</title>
        <authorList>
            <person name="Klenk H.-P."/>
        </authorList>
    </citation>
    <scope>NUCLEOTIDE SEQUENCE</scope>
    <source>
        <strain evidence="18">DSM 10695</strain>
    </source>
</reference>
<evidence type="ECO:0000256" key="1">
    <source>
        <dbReference type="ARBA" id="ARBA00009922"/>
    </source>
</evidence>
<dbReference type="PROSITE" id="PS51217">
    <property type="entry name" value="UVRD_HELICASE_CTER"/>
    <property type="match status" value="1"/>
</dbReference>
<keyword evidence="2" id="KW-0540">Nuclease</keyword>
<dbReference type="GO" id="GO:0000725">
    <property type="term" value="P:recombinational repair"/>
    <property type="evidence" value="ECO:0007669"/>
    <property type="project" value="TreeGrafter"/>
</dbReference>
<dbReference type="Gene3D" id="3.40.50.300">
    <property type="entry name" value="P-loop containing nucleotide triphosphate hydrolases"/>
    <property type="match status" value="3"/>
</dbReference>
<dbReference type="EMBL" id="JACHMK010000001">
    <property type="protein sequence ID" value="MBB6334217.1"/>
    <property type="molecule type" value="Genomic_DNA"/>
</dbReference>
<sequence length="1117" mass="122448">MGESMLSAKRIQEIVDPKVVPTAEQEAIIEAPPGPLLVVAGAGSGKTETMAMRVLWALANHEELTPGQVLGLTFTKKAAGELAERLSERVCLLAKAVPRIDAAEAPVSLTYNAFAQRIVGEHALRIGVDPDFRMLGEAGCVQLMTDILMAWPKAIDTEMSIATAVNQALSLSGQLAEHEYDLETARARLEEYSAELEEIPASNDAIRNAIRANRRRIALLDPIGEFQRRKRRMGVLDFSDQLVLATRIVHSSPEAVASIRGEHRFVLLDEFQDTSVIQMSLLSALFHDHPVTAVGDPNQAIYGWRGASASSLDSFLDRFSAKGAGGRMLALSTAWRNDRRILTAANRVAEPLRRSARTAPSPLLVESPFADEGDARVAYSSTVETAAAEVAEYIEGLRRAHRGEDYSIAVLARKRKHFLPIDHALRDRGIPTQIIGLGGLLDQPAVSDLRSALEITEDVQNSPALLRLLVRLDLGAADLAILGKWAGELAVRQGRDRHSAFLLEAVDNPPEPGWRRSKESPAFTGTAWRRVSLLGSRLRALRSLRGRGLVDLAERAMSLLSISDDAIADPLGVGAREALDAFIDVIADFEESVESPTLSGLLAWLAAAEENERGLAGPAVEADPLAVQILTVHQSKGLEWDGVIVFGLTDGSFPSHDSSKSITWRDEPPATSGWVNNPGELPHHLRGDAIDLPDSSIDLTAGRTPAAAFKNWLEGSYKPALGRHAEREERRLAYVALTRAKHDELLIGSWFDTATKPHPPSRYLEEARFALVDDARTVLQTRQIAFANGRREDLDDESAETLDRRLKELESAVPPCPQDEELENLRAKGEDPLFPVAPGPSRELVAESAERVRRARSQLHSDADVFAVLLDMGDTERVRDVTALLKERRLRAEESEQVIWRDRIPATSVSSLLEDPRSFALKARRPMPTPPAANSSLGTLFHLWAERQLHQASGELWEEPITGLESLDEAGRARFQKMTDHFVRLEIVRTGSPIAIEEPFCLELAGMSIAGRIDAVFSDAQGRTVIVDWKSGMTPNPGTDPAKLRYFATQLRLYRAAWARVRSVPESEVDALLAFVATGEVIDLPTIEGLAGVDPEVPIEELVRHALESQGRSSDEE</sequence>
<dbReference type="RefSeq" id="WP_184452043.1">
    <property type="nucleotide sequence ID" value="NZ_JACHMK010000001.1"/>
</dbReference>
<accession>A0A923E3N4</accession>
<gene>
    <name evidence="18" type="ORF">HD592_000782</name>
</gene>
<dbReference type="InterPro" id="IPR013986">
    <property type="entry name" value="DExx_box_DNA_helicase_dom_sf"/>
</dbReference>
<dbReference type="InterPro" id="IPR014016">
    <property type="entry name" value="UvrD-like_ATP-bd"/>
</dbReference>
<evidence type="ECO:0000259" key="17">
    <source>
        <dbReference type="PROSITE" id="PS51217"/>
    </source>
</evidence>
<keyword evidence="8 15" id="KW-0067">ATP-binding</keyword>
<evidence type="ECO:0000313" key="19">
    <source>
        <dbReference type="Proteomes" id="UP000617426"/>
    </source>
</evidence>
<dbReference type="Gene3D" id="1.10.10.160">
    <property type="match status" value="1"/>
</dbReference>
<dbReference type="InterPro" id="IPR038726">
    <property type="entry name" value="PDDEXK_AddAB-type"/>
</dbReference>
<dbReference type="InterPro" id="IPR011335">
    <property type="entry name" value="Restrct_endonuc-II-like"/>
</dbReference>
<dbReference type="GO" id="GO:0033202">
    <property type="term" value="C:DNA helicase complex"/>
    <property type="evidence" value="ECO:0007669"/>
    <property type="project" value="TreeGrafter"/>
</dbReference>
<dbReference type="SUPFAM" id="SSF52540">
    <property type="entry name" value="P-loop containing nucleoside triphosphate hydrolases"/>
    <property type="match status" value="1"/>
</dbReference>
<dbReference type="Gene3D" id="3.90.320.10">
    <property type="match status" value="1"/>
</dbReference>
<dbReference type="GO" id="GO:0003677">
    <property type="term" value="F:DNA binding"/>
    <property type="evidence" value="ECO:0007669"/>
    <property type="project" value="UniProtKB-KW"/>
</dbReference>
<proteinExistence type="inferred from homology"/>
<comment type="catalytic activity">
    <reaction evidence="12">
        <text>Couples ATP hydrolysis with the unwinding of duplex DNA by translocating in the 3'-5' direction.</text>
        <dbReference type="EC" id="5.6.2.4"/>
    </reaction>
</comment>
<comment type="catalytic activity">
    <reaction evidence="14">
        <text>ATP + H2O = ADP + phosphate + H(+)</text>
        <dbReference type="Rhea" id="RHEA:13065"/>
        <dbReference type="ChEBI" id="CHEBI:15377"/>
        <dbReference type="ChEBI" id="CHEBI:15378"/>
        <dbReference type="ChEBI" id="CHEBI:30616"/>
        <dbReference type="ChEBI" id="CHEBI:43474"/>
        <dbReference type="ChEBI" id="CHEBI:456216"/>
        <dbReference type="EC" id="5.6.2.4"/>
    </reaction>
</comment>
<evidence type="ECO:0000256" key="13">
    <source>
        <dbReference type="ARBA" id="ARBA00034808"/>
    </source>
</evidence>
<evidence type="ECO:0000256" key="9">
    <source>
        <dbReference type="ARBA" id="ARBA00023125"/>
    </source>
</evidence>
<dbReference type="InterPro" id="IPR000212">
    <property type="entry name" value="DNA_helicase_UvrD/REP"/>
</dbReference>
<name>A0A923E3N4_9ACTO</name>
<keyword evidence="9" id="KW-0238">DNA-binding</keyword>
<dbReference type="Gene3D" id="1.10.486.10">
    <property type="entry name" value="PCRA, domain 4"/>
    <property type="match status" value="1"/>
</dbReference>
<dbReference type="InterPro" id="IPR011604">
    <property type="entry name" value="PDDEXK-like_dom_sf"/>
</dbReference>
<organism evidence="18 19">
    <name type="scientific">Schaalia hyovaginalis</name>
    <dbReference type="NCBI Taxonomy" id="29316"/>
    <lineage>
        <taxon>Bacteria</taxon>
        <taxon>Bacillati</taxon>
        <taxon>Actinomycetota</taxon>
        <taxon>Actinomycetes</taxon>
        <taxon>Actinomycetales</taxon>
        <taxon>Actinomycetaceae</taxon>
        <taxon>Schaalia</taxon>
    </lineage>
</organism>
<evidence type="ECO:0000256" key="11">
    <source>
        <dbReference type="ARBA" id="ARBA00023235"/>
    </source>
</evidence>
<dbReference type="GO" id="GO:0005524">
    <property type="term" value="F:ATP binding"/>
    <property type="evidence" value="ECO:0007669"/>
    <property type="project" value="UniProtKB-UniRule"/>
</dbReference>
<evidence type="ECO:0000259" key="16">
    <source>
        <dbReference type="PROSITE" id="PS51198"/>
    </source>
</evidence>
<comment type="caution">
    <text evidence="18">The sequence shown here is derived from an EMBL/GenBank/DDBJ whole genome shotgun (WGS) entry which is preliminary data.</text>
</comment>
<evidence type="ECO:0000256" key="7">
    <source>
        <dbReference type="ARBA" id="ARBA00022839"/>
    </source>
</evidence>
<keyword evidence="10" id="KW-0234">DNA repair</keyword>
<evidence type="ECO:0000256" key="5">
    <source>
        <dbReference type="ARBA" id="ARBA00022801"/>
    </source>
</evidence>
<dbReference type="PROSITE" id="PS51198">
    <property type="entry name" value="UVRD_HELICASE_ATP_BIND"/>
    <property type="match status" value="1"/>
</dbReference>
<feature type="binding site" evidence="15">
    <location>
        <begin position="40"/>
        <end position="47"/>
    </location>
    <ligand>
        <name>ATP</name>
        <dbReference type="ChEBI" id="CHEBI:30616"/>
    </ligand>
</feature>
<feature type="domain" description="UvrD-like helicase ATP-binding" evidence="16">
    <location>
        <begin position="19"/>
        <end position="338"/>
    </location>
</feature>
<evidence type="ECO:0000256" key="15">
    <source>
        <dbReference type="PROSITE-ProRule" id="PRU00560"/>
    </source>
</evidence>
<keyword evidence="6 15" id="KW-0347">Helicase</keyword>
<dbReference type="GO" id="GO:0005829">
    <property type="term" value="C:cytosol"/>
    <property type="evidence" value="ECO:0007669"/>
    <property type="project" value="TreeGrafter"/>
</dbReference>
<dbReference type="SUPFAM" id="SSF52980">
    <property type="entry name" value="Restriction endonuclease-like"/>
    <property type="match status" value="1"/>
</dbReference>
<protein>
    <recommendedName>
        <fullName evidence="13">DNA 3'-5' helicase</fullName>
        <ecNumber evidence="13">5.6.2.4</ecNumber>
    </recommendedName>
</protein>
<dbReference type="CDD" id="cd17932">
    <property type="entry name" value="DEXQc_UvrD"/>
    <property type="match status" value="1"/>
</dbReference>
<comment type="similarity">
    <text evidence="1">Belongs to the helicase family. UvrD subfamily.</text>
</comment>
<dbReference type="Proteomes" id="UP000617426">
    <property type="component" value="Unassembled WGS sequence"/>
</dbReference>
<dbReference type="InterPro" id="IPR014017">
    <property type="entry name" value="DNA_helicase_UvrD-like_C"/>
</dbReference>
<keyword evidence="3 15" id="KW-0547">Nucleotide-binding</keyword>
<dbReference type="EC" id="5.6.2.4" evidence="13"/>
<evidence type="ECO:0000256" key="2">
    <source>
        <dbReference type="ARBA" id="ARBA00022722"/>
    </source>
</evidence>
<feature type="domain" description="UvrD-like helicase C-terminal" evidence="17">
    <location>
        <begin position="339"/>
        <end position="637"/>
    </location>
</feature>
<evidence type="ECO:0000313" key="18">
    <source>
        <dbReference type="EMBL" id="MBB6334217.1"/>
    </source>
</evidence>
<dbReference type="InterPro" id="IPR027417">
    <property type="entry name" value="P-loop_NTPase"/>
</dbReference>
<dbReference type="AlphaFoldDB" id="A0A923E3N4"/>
<keyword evidence="7" id="KW-0269">Exonuclease</keyword>
<evidence type="ECO:0000256" key="3">
    <source>
        <dbReference type="ARBA" id="ARBA00022741"/>
    </source>
</evidence>
<keyword evidence="11" id="KW-0413">Isomerase</keyword>
<evidence type="ECO:0000256" key="12">
    <source>
        <dbReference type="ARBA" id="ARBA00034617"/>
    </source>
</evidence>
<dbReference type="PANTHER" id="PTHR11070:SF55">
    <property type="entry name" value="DNA 3'-5' HELICASE"/>
    <property type="match status" value="1"/>
</dbReference>
<keyword evidence="19" id="KW-1185">Reference proteome</keyword>
<dbReference type="Pfam" id="PF00580">
    <property type="entry name" value="UvrD-helicase"/>
    <property type="match status" value="1"/>
</dbReference>
<dbReference type="Pfam" id="PF13361">
    <property type="entry name" value="UvrD_C"/>
    <property type="match status" value="1"/>
</dbReference>
<dbReference type="GO" id="GO:0004527">
    <property type="term" value="F:exonuclease activity"/>
    <property type="evidence" value="ECO:0007669"/>
    <property type="project" value="UniProtKB-KW"/>
</dbReference>